<dbReference type="HAMAP" id="MF_00027">
    <property type="entry name" value="CobB_CbiA"/>
    <property type="match status" value="1"/>
</dbReference>
<keyword evidence="4 7" id="KW-0067">ATP-binding</keyword>
<comment type="caution">
    <text evidence="10">The sequence shown here is derived from an EMBL/GenBank/DDBJ whole genome shotgun (WGS) entry which is preliminary data.</text>
</comment>
<evidence type="ECO:0000256" key="7">
    <source>
        <dbReference type="HAMAP-Rule" id="MF_00027"/>
    </source>
</evidence>
<dbReference type="SUPFAM" id="SSF52540">
    <property type="entry name" value="P-loop containing nucleoside triphosphate hydrolases"/>
    <property type="match status" value="1"/>
</dbReference>
<feature type="domain" description="CobB/CobQ-like glutamine amidotransferase" evidence="9">
    <location>
        <begin position="250"/>
        <end position="435"/>
    </location>
</feature>
<evidence type="ECO:0000313" key="11">
    <source>
        <dbReference type="Proteomes" id="UP000886785"/>
    </source>
</evidence>
<dbReference type="EC" id="6.3.5.11" evidence="7"/>
<keyword evidence="6 7" id="KW-0315">Glutamine amidotransferase</keyword>
<accession>A0A9D1J1I8</accession>
<feature type="domain" description="CobQ/CobB/MinD/ParA nucleotide binding" evidence="8">
    <location>
        <begin position="11"/>
        <end position="188"/>
    </location>
</feature>
<dbReference type="Pfam" id="PF07685">
    <property type="entry name" value="GATase_3"/>
    <property type="match status" value="1"/>
</dbReference>
<dbReference type="CDD" id="cd05388">
    <property type="entry name" value="CobB_N"/>
    <property type="match status" value="1"/>
</dbReference>
<reference evidence="10" key="2">
    <citation type="journal article" date="2021" name="PeerJ">
        <title>Extensive microbial diversity within the chicken gut microbiome revealed by metagenomics and culture.</title>
        <authorList>
            <person name="Gilroy R."/>
            <person name="Ravi A."/>
            <person name="Getino M."/>
            <person name="Pursley I."/>
            <person name="Horton D.L."/>
            <person name="Alikhan N.F."/>
            <person name="Baker D."/>
            <person name="Gharbi K."/>
            <person name="Hall N."/>
            <person name="Watson M."/>
            <person name="Adriaenssens E.M."/>
            <person name="Foster-Nyarko E."/>
            <person name="Jarju S."/>
            <person name="Secka A."/>
            <person name="Antonio M."/>
            <person name="Oren A."/>
            <person name="Chaudhuri R.R."/>
            <person name="La Ragione R."/>
            <person name="Hildebrand F."/>
            <person name="Pallen M.J."/>
        </authorList>
    </citation>
    <scope>NUCLEOTIDE SEQUENCE</scope>
    <source>
        <strain evidence="10">ChiSjej1B19-7085</strain>
    </source>
</reference>
<evidence type="ECO:0000256" key="2">
    <source>
        <dbReference type="ARBA" id="ARBA00022598"/>
    </source>
</evidence>
<sequence>MDTARSFPRVVIGAAGSGAGKTTVVCAILRALQNRGLRPASFKCGPDYIDPMFHTEVLGVPSRNLDLFFFSRETARALFAKNAAGRDISVIEGVMGFYDGIGSTDRASTSDLANQLDAPAVLVMDCAGMGLSAAAVARGFLSFRKNQIRGLILNRLKPMGYSYYKELLERETGIPVLGYLPPMPECSLESRHLGLVTAGEVHDLREKLDRLACQAEKSIDLDALIRFARTAPEMEPAPPAPQYLFAEPVRIGIARDAAFQFYYEDALDLLRSLGADLVPFSPLADPSLPENLQGLLLGGGYPELHTQELSGNKRMLEEISREIRAGMPCVAECGGFQYLQESLEGVDGKEYPMAGVLPGRARRTPRLVRFGYVNLRARQDNLLCGRGEGFPAHEFHYWDSTENGNTFTAGKPSGKSWDCCFSSGTLYAGYPHFHFCACPQAARRFLRKAHEYGRG</sequence>
<comment type="catalytic activity">
    <reaction evidence="7">
        <text>cob(II)yrinate + 2 L-glutamine + 2 ATP + 2 H2O = cob(II)yrinate a,c diamide + 2 L-glutamate + 2 ADP + 2 phosphate + 2 H(+)</text>
        <dbReference type="Rhea" id="RHEA:26289"/>
        <dbReference type="ChEBI" id="CHEBI:15377"/>
        <dbReference type="ChEBI" id="CHEBI:15378"/>
        <dbReference type="ChEBI" id="CHEBI:29985"/>
        <dbReference type="ChEBI" id="CHEBI:30616"/>
        <dbReference type="ChEBI" id="CHEBI:43474"/>
        <dbReference type="ChEBI" id="CHEBI:58359"/>
        <dbReference type="ChEBI" id="CHEBI:58537"/>
        <dbReference type="ChEBI" id="CHEBI:58894"/>
        <dbReference type="ChEBI" id="CHEBI:456216"/>
        <dbReference type="EC" id="6.3.5.11"/>
    </reaction>
</comment>
<comment type="miscellaneous">
    <text evidence="7">The a and c carboxylates of cobyrinate are activated for nucleophilic attack via formation of a phosphorylated intermediate by ATP. CbiA catalyzes first the amidation of the c-carboxylate, and then that of the a-carboxylate.</text>
</comment>
<dbReference type="Pfam" id="PF01656">
    <property type="entry name" value="CbiA"/>
    <property type="match status" value="1"/>
</dbReference>
<evidence type="ECO:0000256" key="1">
    <source>
        <dbReference type="ARBA" id="ARBA00001946"/>
    </source>
</evidence>
<evidence type="ECO:0000313" key="10">
    <source>
        <dbReference type="EMBL" id="HIR57487.1"/>
    </source>
</evidence>
<evidence type="ECO:0000259" key="8">
    <source>
        <dbReference type="Pfam" id="PF01656"/>
    </source>
</evidence>
<comment type="domain">
    <text evidence="7">Comprises of two domains. The C-terminal domain contains the binding site for glutamine and catalyzes the hydrolysis of this substrate to glutamate and ammonia. The N-terminal domain is anticipated to bind ATP and cobyrinate and catalyzes the ultimate synthesis of the diamide product. The ammonia produced via the glutaminase domain is probably translocated to the adjacent domain via a molecular tunnel, where it reacts with an activated intermediate.</text>
</comment>
<comment type="cofactor">
    <cofactor evidence="1 7">
        <name>Mg(2+)</name>
        <dbReference type="ChEBI" id="CHEBI:18420"/>
    </cofactor>
</comment>
<evidence type="ECO:0000256" key="5">
    <source>
        <dbReference type="ARBA" id="ARBA00022842"/>
    </source>
</evidence>
<dbReference type="InterPro" id="IPR002586">
    <property type="entry name" value="CobQ/CobB/MinD/ParA_Nub-bd_dom"/>
</dbReference>
<keyword evidence="7" id="KW-0169">Cobalamin biosynthesis</keyword>
<dbReference type="Proteomes" id="UP000886785">
    <property type="component" value="Unassembled WGS sequence"/>
</dbReference>
<evidence type="ECO:0000259" key="9">
    <source>
        <dbReference type="Pfam" id="PF07685"/>
    </source>
</evidence>
<dbReference type="PANTHER" id="PTHR43873:SF1">
    <property type="entry name" value="COBYRINATE A,C-DIAMIDE SYNTHASE"/>
    <property type="match status" value="1"/>
</dbReference>
<evidence type="ECO:0000256" key="6">
    <source>
        <dbReference type="ARBA" id="ARBA00022962"/>
    </source>
</evidence>
<dbReference type="Gene3D" id="3.40.50.880">
    <property type="match status" value="1"/>
</dbReference>
<dbReference type="InterPro" id="IPR004484">
    <property type="entry name" value="CbiA/CobB_synth"/>
</dbReference>
<protein>
    <recommendedName>
        <fullName evidence="7">Cobyrinate a,c-diamide synthase</fullName>
        <ecNumber evidence="7">6.3.5.11</ecNumber>
    </recommendedName>
    <alternativeName>
        <fullName evidence="7">Cobyrinic acid a,c-diamide synthetase</fullName>
    </alternativeName>
</protein>
<organism evidence="10 11">
    <name type="scientific">Candidatus Gallacutalibacter pullicola</name>
    <dbReference type="NCBI Taxonomy" id="2840830"/>
    <lineage>
        <taxon>Bacteria</taxon>
        <taxon>Bacillati</taxon>
        <taxon>Bacillota</taxon>
        <taxon>Clostridia</taxon>
        <taxon>Eubacteriales</taxon>
        <taxon>Candidatus Gallacutalibacter</taxon>
    </lineage>
</organism>
<evidence type="ECO:0000256" key="4">
    <source>
        <dbReference type="ARBA" id="ARBA00022840"/>
    </source>
</evidence>
<proteinExistence type="inferred from homology"/>
<dbReference type="NCBIfam" id="NF002204">
    <property type="entry name" value="PRK01077.1"/>
    <property type="match status" value="1"/>
</dbReference>
<dbReference type="Gene3D" id="3.40.50.300">
    <property type="entry name" value="P-loop containing nucleotide triphosphate hydrolases"/>
    <property type="match status" value="2"/>
</dbReference>
<name>A0A9D1J1I8_9FIRM</name>
<keyword evidence="3 7" id="KW-0547">Nucleotide-binding</keyword>
<dbReference type="GO" id="GO:0042242">
    <property type="term" value="F:cobyrinic acid a,c-diamide synthase activity"/>
    <property type="evidence" value="ECO:0007669"/>
    <property type="project" value="UniProtKB-UniRule"/>
</dbReference>
<feature type="site" description="Increases nucleophilicity of active site Cys" evidence="7">
    <location>
        <position position="432"/>
    </location>
</feature>
<dbReference type="GO" id="GO:0009236">
    <property type="term" value="P:cobalamin biosynthetic process"/>
    <property type="evidence" value="ECO:0007669"/>
    <property type="project" value="UniProtKB-UniRule"/>
</dbReference>
<comment type="similarity">
    <text evidence="7">Belongs to the CobB/CbiA family.</text>
</comment>
<dbReference type="EMBL" id="DVHF01000083">
    <property type="protein sequence ID" value="HIR57487.1"/>
    <property type="molecule type" value="Genomic_DNA"/>
</dbReference>
<reference evidence="10" key="1">
    <citation type="submission" date="2020-10" db="EMBL/GenBank/DDBJ databases">
        <authorList>
            <person name="Gilroy R."/>
        </authorList>
    </citation>
    <scope>NUCLEOTIDE SEQUENCE</scope>
    <source>
        <strain evidence="10">ChiSjej1B19-7085</strain>
    </source>
</reference>
<evidence type="ECO:0000256" key="3">
    <source>
        <dbReference type="ARBA" id="ARBA00022741"/>
    </source>
</evidence>
<gene>
    <name evidence="7" type="primary">cbiA</name>
    <name evidence="10" type="ORF">IAA54_07435</name>
</gene>
<dbReference type="GO" id="GO:0005524">
    <property type="term" value="F:ATP binding"/>
    <property type="evidence" value="ECO:0007669"/>
    <property type="project" value="UniProtKB-UniRule"/>
</dbReference>
<dbReference type="InterPro" id="IPR027417">
    <property type="entry name" value="P-loop_NTPase"/>
</dbReference>
<dbReference type="InterPro" id="IPR029062">
    <property type="entry name" value="Class_I_gatase-like"/>
</dbReference>
<dbReference type="AlphaFoldDB" id="A0A9D1J1I8"/>
<dbReference type="InterPro" id="IPR011698">
    <property type="entry name" value="GATase_3"/>
</dbReference>
<comment type="function">
    <text evidence="7">Catalyzes the ATP-dependent amidation of the two carboxylate groups at positions a and c of cobyrinate, using either L-glutamine or ammonia as the nitrogen source.</text>
</comment>
<keyword evidence="5 7" id="KW-0460">Magnesium</keyword>
<dbReference type="NCBIfam" id="TIGR00379">
    <property type="entry name" value="cobB"/>
    <property type="match status" value="1"/>
</dbReference>
<comment type="pathway">
    <text evidence="7">Cofactor biosynthesis; adenosylcobalamin biosynthesis; cob(II)yrinate a,c-diamide from sirohydrochlorin (anaerobic route): step 10/10.</text>
</comment>
<feature type="active site" description="Nucleophile" evidence="7">
    <location>
        <position position="333"/>
    </location>
</feature>
<keyword evidence="2 7" id="KW-0436">Ligase</keyword>
<dbReference type="PROSITE" id="PS51274">
    <property type="entry name" value="GATASE_COBBQ"/>
    <property type="match status" value="1"/>
</dbReference>
<dbReference type="SUPFAM" id="SSF52317">
    <property type="entry name" value="Class I glutamine amidotransferase-like"/>
    <property type="match status" value="1"/>
</dbReference>
<dbReference type="PANTHER" id="PTHR43873">
    <property type="entry name" value="COBYRINATE A,C-DIAMIDE SYNTHASE"/>
    <property type="match status" value="1"/>
</dbReference>